<organism evidence="1 2">
    <name type="scientific">Candidatus Scybalocola faecigallinarum</name>
    <dbReference type="NCBI Taxonomy" id="2840941"/>
    <lineage>
        <taxon>Bacteria</taxon>
        <taxon>Bacillati</taxon>
        <taxon>Bacillota</taxon>
        <taxon>Clostridia</taxon>
        <taxon>Lachnospirales</taxon>
        <taxon>Lachnospiraceae</taxon>
        <taxon>Lachnospiraceae incertae sedis</taxon>
        <taxon>Candidatus Scybalocola (ex Gilroy et al. 2021)</taxon>
    </lineage>
</organism>
<evidence type="ECO:0000313" key="2">
    <source>
        <dbReference type="Proteomes" id="UP000823927"/>
    </source>
</evidence>
<name>A0A9D1JQ69_9FIRM</name>
<reference evidence="1" key="2">
    <citation type="journal article" date="2021" name="PeerJ">
        <title>Extensive microbial diversity within the chicken gut microbiome revealed by metagenomics and culture.</title>
        <authorList>
            <person name="Gilroy R."/>
            <person name="Ravi A."/>
            <person name="Getino M."/>
            <person name="Pursley I."/>
            <person name="Horton D.L."/>
            <person name="Alikhan N.F."/>
            <person name="Baker D."/>
            <person name="Gharbi K."/>
            <person name="Hall N."/>
            <person name="Watson M."/>
            <person name="Adriaenssens E.M."/>
            <person name="Foster-Nyarko E."/>
            <person name="Jarju S."/>
            <person name="Secka A."/>
            <person name="Antonio M."/>
            <person name="Oren A."/>
            <person name="Chaudhuri R.R."/>
            <person name="La Ragione R."/>
            <person name="Hildebrand F."/>
            <person name="Pallen M.J."/>
        </authorList>
    </citation>
    <scope>NUCLEOTIDE SEQUENCE</scope>
    <source>
        <strain evidence="1">CHK178-757</strain>
    </source>
</reference>
<gene>
    <name evidence="1" type="ORF">IAB46_00375</name>
</gene>
<proteinExistence type="predicted"/>
<evidence type="ECO:0000313" key="1">
    <source>
        <dbReference type="EMBL" id="HIS46020.1"/>
    </source>
</evidence>
<reference evidence="1" key="1">
    <citation type="submission" date="2020-10" db="EMBL/GenBank/DDBJ databases">
        <authorList>
            <person name="Gilroy R."/>
        </authorList>
    </citation>
    <scope>NUCLEOTIDE SEQUENCE</scope>
    <source>
        <strain evidence="1">CHK178-757</strain>
    </source>
</reference>
<comment type="caution">
    <text evidence="1">The sequence shown here is derived from an EMBL/GenBank/DDBJ whole genome shotgun (WGS) entry which is preliminary data.</text>
</comment>
<accession>A0A9D1JQ69</accession>
<protein>
    <submittedName>
        <fullName evidence="1">Uncharacterized protein</fullName>
    </submittedName>
</protein>
<dbReference type="AlphaFoldDB" id="A0A9D1JQ69"/>
<dbReference type="Proteomes" id="UP000823927">
    <property type="component" value="Unassembled WGS sequence"/>
</dbReference>
<sequence length="177" mass="18958">MRKKKRMGLNIGTSSILLVFVLLCMVTFAALSYVSANADYKLSRSLADRTSAYYDAVNSAEEALALLDEQLAQLAADSAGTSAYMKGIPELLEDTNAAFTPSGTDTGSTDTEGADTGGTVLGTLTWQAPINDTQALEVSLNLTDPFSSDTRYTISQWQVVQTQTWEDGSTLNLYDGS</sequence>
<dbReference type="EMBL" id="DVIT01000002">
    <property type="protein sequence ID" value="HIS46020.1"/>
    <property type="molecule type" value="Genomic_DNA"/>
</dbReference>